<dbReference type="GO" id="GO:0005789">
    <property type="term" value="C:endoplasmic reticulum membrane"/>
    <property type="evidence" value="ECO:0007669"/>
    <property type="project" value="TreeGrafter"/>
</dbReference>
<evidence type="ECO:0000256" key="11">
    <source>
        <dbReference type="ARBA" id="ARBA00022824"/>
    </source>
</evidence>
<evidence type="ECO:0000256" key="1">
    <source>
        <dbReference type="ARBA" id="ARBA00003582"/>
    </source>
</evidence>
<dbReference type="Pfam" id="PF13181">
    <property type="entry name" value="TPR_8"/>
    <property type="match status" value="1"/>
</dbReference>
<comment type="similarity">
    <text evidence="5">Belongs to the TMTC family.</text>
</comment>
<feature type="repeat" description="TPR" evidence="16">
    <location>
        <begin position="792"/>
        <end position="825"/>
    </location>
</feature>
<evidence type="ECO:0000256" key="8">
    <source>
        <dbReference type="ARBA" id="ARBA00022692"/>
    </source>
</evidence>
<organism evidence="19 20">
    <name type="scientific">Acyrthosiphon pisum</name>
    <name type="common">Pea aphid</name>
    <dbReference type="NCBI Taxonomy" id="7029"/>
    <lineage>
        <taxon>Eukaryota</taxon>
        <taxon>Metazoa</taxon>
        <taxon>Ecdysozoa</taxon>
        <taxon>Arthropoda</taxon>
        <taxon>Hexapoda</taxon>
        <taxon>Insecta</taxon>
        <taxon>Pterygota</taxon>
        <taxon>Neoptera</taxon>
        <taxon>Paraneoptera</taxon>
        <taxon>Hemiptera</taxon>
        <taxon>Sternorrhyncha</taxon>
        <taxon>Aphidomorpha</taxon>
        <taxon>Aphidoidea</taxon>
        <taxon>Aphididae</taxon>
        <taxon>Macrosiphini</taxon>
        <taxon>Acyrthosiphon</taxon>
    </lineage>
</organism>
<evidence type="ECO:0000256" key="17">
    <source>
        <dbReference type="SAM" id="Phobius"/>
    </source>
</evidence>
<evidence type="ECO:0000259" key="18">
    <source>
        <dbReference type="Pfam" id="PF08409"/>
    </source>
</evidence>
<dbReference type="PANTHER" id="PTHR44216:SF3">
    <property type="entry name" value="PROTEIN O-MANNOSYL-TRANSFERASE TMTC2"/>
    <property type="match status" value="1"/>
</dbReference>
<dbReference type="EnsemblMetazoa" id="XM_029487429.1">
    <property type="protein sequence ID" value="XP_029343289.1"/>
    <property type="gene ID" value="LOC100574407"/>
</dbReference>
<feature type="repeat" description="TPR" evidence="16">
    <location>
        <begin position="505"/>
        <end position="538"/>
    </location>
</feature>
<keyword evidence="8 17" id="KW-0812">Transmembrane</keyword>
<dbReference type="SUPFAM" id="SSF48452">
    <property type="entry name" value="TPR-like"/>
    <property type="match status" value="2"/>
</dbReference>
<evidence type="ECO:0000256" key="7">
    <source>
        <dbReference type="ARBA" id="ARBA00022679"/>
    </source>
</evidence>
<feature type="domain" description="DUF1736" evidence="18">
    <location>
        <begin position="295"/>
        <end position="366"/>
    </location>
</feature>
<evidence type="ECO:0000256" key="3">
    <source>
        <dbReference type="ARBA" id="ARBA00004240"/>
    </source>
</evidence>
<feature type="transmembrane region" description="Helical" evidence="17">
    <location>
        <begin position="439"/>
        <end position="458"/>
    </location>
</feature>
<evidence type="ECO:0000256" key="14">
    <source>
        <dbReference type="ARBA" id="ARBA00045085"/>
    </source>
</evidence>
<keyword evidence="12 17" id="KW-1133">Transmembrane helix</keyword>
<evidence type="ECO:0000256" key="13">
    <source>
        <dbReference type="ARBA" id="ARBA00023136"/>
    </source>
</evidence>
<dbReference type="GO" id="GO:0004169">
    <property type="term" value="F:dolichyl-phosphate-mannose-protein mannosyltransferase activity"/>
    <property type="evidence" value="ECO:0007669"/>
    <property type="project" value="UniProtKB-EC"/>
</dbReference>
<reference evidence="20" key="1">
    <citation type="submission" date="2010-06" db="EMBL/GenBank/DDBJ databases">
        <authorList>
            <person name="Jiang H."/>
            <person name="Abraham K."/>
            <person name="Ali S."/>
            <person name="Alsbrooks S.L."/>
            <person name="Anim B.N."/>
            <person name="Anosike U.S."/>
            <person name="Attaway T."/>
            <person name="Bandaranaike D.P."/>
            <person name="Battles P.K."/>
            <person name="Bell S.N."/>
            <person name="Bell A.V."/>
            <person name="Beltran B."/>
            <person name="Bickham C."/>
            <person name="Bustamante Y."/>
            <person name="Caleb T."/>
            <person name="Canada A."/>
            <person name="Cardenas V."/>
            <person name="Carter K."/>
            <person name="Chacko J."/>
            <person name="Chandrabose M.N."/>
            <person name="Chavez D."/>
            <person name="Chavez A."/>
            <person name="Chen L."/>
            <person name="Chu H.-S."/>
            <person name="Claassen K.J."/>
            <person name="Cockrell R."/>
            <person name="Collins M."/>
            <person name="Cooper J.A."/>
            <person name="Cree A."/>
            <person name="Curry S.M."/>
            <person name="Da Y."/>
            <person name="Dao M.D."/>
            <person name="Das B."/>
            <person name="Davila M.-L."/>
            <person name="Davy-Carroll L."/>
            <person name="Denson S."/>
            <person name="Dinh H."/>
            <person name="Ebong V.E."/>
            <person name="Edwards J.R."/>
            <person name="Egan A."/>
            <person name="El-Daye J."/>
            <person name="Escobedo L."/>
            <person name="Fernandez S."/>
            <person name="Fernando P.R."/>
            <person name="Flagg N."/>
            <person name="Forbes L.D."/>
            <person name="Fowler R.G."/>
            <person name="Fu Q."/>
            <person name="Gabisi R.A."/>
            <person name="Ganer J."/>
            <person name="Garbino Pronczuk A."/>
            <person name="Garcia R.M."/>
            <person name="Garner T."/>
            <person name="Garrett T.E."/>
            <person name="Gonzalez D.A."/>
            <person name="Hamid H."/>
            <person name="Hawkins E.S."/>
            <person name="Hirani K."/>
            <person name="Hogues M.E."/>
            <person name="Hollins B."/>
            <person name="Hsiao C.-H."/>
            <person name="Jabil R."/>
            <person name="James M.L."/>
            <person name="Jhangiani S.N."/>
            <person name="Johnson B."/>
            <person name="Johnson Q."/>
            <person name="Joshi V."/>
            <person name="Kalu J.B."/>
            <person name="Kam C."/>
            <person name="Kashfia A."/>
            <person name="Keebler J."/>
            <person name="Kisamo H."/>
            <person name="Kovar C.L."/>
            <person name="Lago L.A."/>
            <person name="Lai C.-Y."/>
            <person name="Laidlaw J."/>
            <person name="Lara F."/>
            <person name="Le T.-K."/>
            <person name="Lee S.L."/>
            <person name="Legall F.H."/>
            <person name="Lemon S.J."/>
            <person name="Lewis L.R."/>
            <person name="Li B."/>
            <person name="Liu Y."/>
            <person name="Liu Y.-S."/>
            <person name="Lopez J."/>
            <person name="Lozado R.J."/>
            <person name="Lu J."/>
            <person name="Madu R.C."/>
            <person name="Maheshwari M."/>
            <person name="Maheshwari R."/>
            <person name="Malloy K."/>
            <person name="Martinez E."/>
            <person name="Mathew T."/>
            <person name="Mercado I.C."/>
            <person name="Mercado C."/>
            <person name="Meyer B."/>
            <person name="Montgomery K."/>
            <person name="Morgan M.B."/>
            <person name="Munidasa M."/>
            <person name="Nazareth L.V."/>
            <person name="Nelson J."/>
            <person name="Ng B.M."/>
            <person name="Nguyen N.B."/>
            <person name="Nguyen P.Q."/>
            <person name="Nguyen T."/>
            <person name="Obregon M."/>
            <person name="Okwuonu G.O."/>
            <person name="Onwere C.G."/>
            <person name="Orozco G."/>
            <person name="Parra A."/>
            <person name="Patel S."/>
            <person name="Patil S."/>
            <person name="Perez A."/>
            <person name="Perez Y."/>
            <person name="Pham C."/>
            <person name="Primus E.L."/>
            <person name="Pu L.-L."/>
            <person name="Puazo M."/>
            <person name="Qin X."/>
            <person name="Quiroz J.B."/>
            <person name="Reese J."/>
            <person name="Richards S."/>
            <person name="Rives C.M."/>
            <person name="Robberts R."/>
            <person name="Ruiz S.J."/>
            <person name="Ruiz M.J."/>
            <person name="Santibanez J."/>
            <person name="Schneider B.W."/>
            <person name="Sisson I."/>
            <person name="Smith M."/>
            <person name="Sodergren E."/>
            <person name="Song X.-Z."/>
            <person name="Song B.B."/>
            <person name="Summersgill H."/>
            <person name="Thelus R."/>
            <person name="Thornton R.D."/>
            <person name="Trejos Z.Y."/>
            <person name="Usmani K."/>
            <person name="Vattathil S."/>
            <person name="Villasana D."/>
            <person name="Walker D.L."/>
            <person name="Wang S."/>
            <person name="Wang K."/>
            <person name="White C.S."/>
            <person name="Williams A.C."/>
            <person name="Williamson J."/>
            <person name="Wilson K."/>
            <person name="Woghiren I.O."/>
            <person name="Woodworth J.R."/>
            <person name="Worley K.C."/>
            <person name="Wright R.A."/>
            <person name="Wu W."/>
            <person name="Young L."/>
            <person name="Zhang L."/>
            <person name="Zhang J."/>
            <person name="Zhu Y."/>
            <person name="Muzny D.M."/>
            <person name="Weinstock G."/>
            <person name="Gibbs R.A."/>
        </authorList>
    </citation>
    <scope>NUCLEOTIDE SEQUENCE [LARGE SCALE GENOMIC DNA]</scope>
    <source>
        <strain evidence="20">LSR1</strain>
    </source>
</reference>
<dbReference type="InterPro" id="IPR019734">
    <property type="entry name" value="TPR_rpt"/>
</dbReference>
<evidence type="ECO:0000256" key="2">
    <source>
        <dbReference type="ARBA" id="ARBA00004141"/>
    </source>
</evidence>
<dbReference type="Pfam" id="PF08409">
    <property type="entry name" value="TMTC_DUF1736"/>
    <property type="match status" value="1"/>
</dbReference>
<evidence type="ECO:0000313" key="20">
    <source>
        <dbReference type="Proteomes" id="UP000007819"/>
    </source>
</evidence>
<sequence length="846" mass="92592">MEAGSSACVALAFLVNYNTLKAGFVYDDSRAIVNNPDVTRAAPLTDIWTNDFWGTPIGSSSSHGSYRPLCVASFRLNHWTGGLDPKGYHAANVLLHCAVTYLVYAVYRTLMPGRRPAAAAAVFAVHPVHAEAVAGVVGRADLLACLFYLAAFLCYAAHVRHRDRTPDPRRRVVCCDAGCHRRTYRLGSAVRTVFAALGLGTCSSDLDGLPGGVTECCAVREWACLAATVLMAAASMLAKETGLTVLAVCAVYDVLFASKQSPNKNSGGMYRTLAILSGAAAGLLFARMSLMGDSGPPVFAAADNPTAKSPSLVTRTLTFLYLPAENFRLLVYPRRLSFDWSMDAIAPVTSVYDPRNALSVALYVALFAAAKRSAAAASRARLHHNRPHRCCSKTKYDRPADRADDPARAVGLAVAMTAIPFVPVSNMFFYVGFVLAERVLYMPSVGYCFLFGYGYAALERRLGPKWPRMGLMVVLTVYGARTVIRNNDWQDDESLYRSGVHINPPKAYGNLGSILSSQGRLDEAETALRTALRYRPNMADVHYNLGNLLREKGDAEAAVSSYKNAIKYRPSLAVAYLNMGQLLATMGRCEEAESVLKLCSSLDGSHSKDPVNHETSRVSALVTLGKLHADRGRYSDAVQAYKHAVTILPPYYNSRVLFSLYGDALAQLNRHREAEMWHKAALAVGPDHVPAHLSYGKWLAKNRTRIHEAENWFLRAKKLAPGDASVYKHFGVFLLEQERYPEAASQLVEAVALEPEDYDLTVTAATALRQAGVSLRAEDMYRKAATLRPQDASSHSNLGAMLHLNGKHREALSSYQNALRISPDDRTTLDNLNKLRNVLRRRSRAA</sequence>
<keyword evidence="7" id="KW-0808">Transferase</keyword>
<evidence type="ECO:0000256" key="10">
    <source>
        <dbReference type="ARBA" id="ARBA00022803"/>
    </source>
</evidence>
<dbReference type="RefSeq" id="XP_029343289.1">
    <property type="nucleotide sequence ID" value="XM_029487429.1"/>
</dbReference>
<dbReference type="PROSITE" id="PS50005">
    <property type="entry name" value="TPR"/>
    <property type="match status" value="5"/>
</dbReference>
<evidence type="ECO:0000256" key="6">
    <source>
        <dbReference type="ARBA" id="ARBA00012839"/>
    </source>
</evidence>
<accession>A0A8R2JP45</accession>
<protein>
    <recommendedName>
        <fullName evidence="6">dolichyl-phosphate-mannose--protein mannosyltransferase</fullName>
        <ecNumber evidence="6">2.4.1.109</ecNumber>
    </recommendedName>
</protein>
<keyword evidence="13 17" id="KW-0472">Membrane</keyword>
<evidence type="ECO:0000256" key="16">
    <source>
        <dbReference type="PROSITE-ProRule" id="PRU00339"/>
    </source>
</evidence>
<comment type="catalytic activity">
    <reaction evidence="14">
        <text>a di-trans,poly-cis-dolichyl beta-D-mannosyl phosphate + L-threonyl-[protein] = 3-O-(alpha-D-mannosyl)-L-threonyl-[protein] + a di-trans,poly-cis-dolichyl phosphate + H(+)</text>
        <dbReference type="Rhea" id="RHEA:53396"/>
        <dbReference type="Rhea" id="RHEA-COMP:11060"/>
        <dbReference type="Rhea" id="RHEA-COMP:13547"/>
        <dbReference type="Rhea" id="RHEA-COMP:19498"/>
        <dbReference type="Rhea" id="RHEA-COMP:19501"/>
        <dbReference type="ChEBI" id="CHEBI:15378"/>
        <dbReference type="ChEBI" id="CHEBI:30013"/>
        <dbReference type="ChEBI" id="CHEBI:57683"/>
        <dbReference type="ChEBI" id="CHEBI:58211"/>
        <dbReference type="ChEBI" id="CHEBI:137323"/>
        <dbReference type="EC" id="2.4.1.109"/>
    </reaction>
</comment>
<keyword evidence="9" id="KW-0677">Repeat</keyword>
<feature type="repeat" description="TPR" evidence="16">
    <location>
        <begin position="618"/>
        <end position="651"/>
    </location>
</feature>
<keyword evidence="11" id="KW-0256">Endoplasmic reticulum</keyword>
<dbReference type="GeneID" id="100574407"/>
<comment type="subcellular location">
    <subcellularLocation>
        <location evidence="3">Endoplasmic reticulum</location>
    </subcellularLocation>
    <subcellularLocation>
        <location evidence="2">Membrane</location>
        <topology evidence="2">Multi-pass membrane protein</topology>
    </subcellularLocation>
</comment>
<feature type="transmembrane region" description="Helical" evidence="17">
    <location>
        <begin position="409"/>
        <end position="433"/>
    </location>
</feature>
<proteinExistence type="inferred from homology"/>
<dbReference type="Pfam" id="PF13414">
    <property type="entry name" value="TPR_11"/>
    <property type="match status" value="1"/>
</dbReference>
<dbReference type="PANTHER" id="PTHR44216">
    <property type="entry name" value="PROTEIN O-MANNOSYL-TRANSFERASE TMTC2"/>
    <property type="match status" value="1"/>
</dbReference>
<dbReference type="SMART" id="SM00028">
    <property type="entry name" value="TPR"/>
    <property type="match status" value="8"/>
</dbReference>
<feature type="repeat" description="TPR" evidence="16">
    <location>
        <begin position="724"/>
        <end position="757"/>
    </location>
</feature>
<keyword evidence="20" id="KW-1185">Reference proteome</keyword>
<dbReference type="KEGG" id="api:100574407"/>
<reference evidence="19" key="2">
    <citation type="submission" date="2022-06" db="UniProtKB">
        <authorList>
            <consortium name="EnsemblMetazoa"/>
        </authorList>
    </citation>
    <scope>IDENTIFICATION</scope>
</reference>
<evidence type="ECO:0000256" key="12">
    <source>
        <dbReference type="ARBA" id="ARBA00022989"/>
    </source>
</evidence>
<name>A0A8R2JP45_ACYPI</name>
<dbReference type="Pfam" id="PF13432">
    <property type="entry name" value="TPR_16"/>
    <property type="match status" value="1"/>
</dbReference>
<comment type="function">
    <text evidence="1">Transfers mannosyl residues to the hydroxyl group of serine or threonine residues.</text>
</comment>
<evidence type="ECO:0000313" key="19">
    <source>
        <dbReference type="EnsemblMetazoa" id="XP_029343289.1"/>
    </source>
</evidence>
<evidence type="ECO:0000256" key="4">
    <source>
        <dbReference type="ARBA" id="ARBA00004922"/>
    </source>
</evidence>
<dbReference type="Proteomes" id="UP000007819">
    <property type="component" value="Chromosome A1"/>
</dbReference>
<dbReference type="AlphaFoldDB" id="A0A8R2JP45"/>
<keyword evidence="10 16" id="KW-0802">TPR repeat</keyword>
<dbReference type="Gene3D" id="1.25.40.10">
    <property type="entry name" value="Tetratricopeptide repeat domain"/>
    <property type="match status" value="2"/>
</dbReference>
<comment type="catalytic activity">
    <reaction evidence="15">
        <text>a di-trans,poly-cis-dolichyl beta-D-mannosyl phosphate + L-seryl-[protein] = 3-O-(alpha-D-mannosyl)-L-seryl-[protein] + a di-trans,poly-cis-dolichyl phosphate + H(+)</text>
        <dbReference type="Rhea" id="RHEA:17377"/>
        <dbReference type="Rhea" id="RHEA-COMP:9863"/>
        <dbReference type="Rhea" id="RHEA-COMP:13546"/>
        <dbReference type="Rhea" id="RHEA-COMP:19498"/>
        <dbReference type="Rhea" id="RHEA-COMP:19501"/>
        <dbReference type="ChEBI" id="CHEBI:15378"/>
        <dbReference type="ChEBI" id="CHEBI:29999"/>
        <dbReference type="ChEBI" id="CHEBI:57683"/>
        <dbReference type="ChEBI" id="CHEBI:58211"/>
        <dbReference type="ChEBI" id="CHEBI:137321"/>
        <dbReference type="EC" id="2.4.1.109"/>
    </reaction>
</comment>
<dbReference type="InterPro" id="IPR052384">
    <property type="entry name" value="TMTC_O-mannosyltransferase"/>
</dbReference>
<evidence type="ECO:0000256" key="15">
    <source>
        <dbReference type="ARBA" id="ARBA00045102"/>
    </source>
</evidence>
<dbReference type="OrthoDB" id="1658288at2759"/>
<dbReference type="InterPro" id="IPR011990">
    <property type="entry name" value="TPR-like_helical_dom_sf"/>
</dbReference>
<dbReference type="InterPro" id="IPR013618">
    <property type="entry name" value="TMTC_DUF1736"/>
</dbReference>
<dbReference type="PROSITE" id="PS50293">
    <property type="entry name" value="TPR_REGION"/>
    <property type="match status" value="2"/>
</dbReference>
<evidence type="ECO:0000256" key="5">
    <source>
        <dbReference type="ARBA" id="ARBA00007882"/>
    </source>
</evidence>
<feature type="repeat" description="TPR" evidence="16">
    <location>
        <begin position="539"/>
        <end position="572"/>
    </location>
</feature>
<dbReference type="EC" id="2.4.1.109" evidence="6"/>
<comment type="pathway">
    <text evidence="4">Protein modification; protein glycosylation.</text>
</comment>
<evidence type="ECO:0000256" key="9">
    <source>
        <dbReference type="ARBA" id="ARBA00022737"/>
    </source>
</evidence>